<dbReference type="InterPro" id="IPR038875">
    <property type="entry name" value="PLA2_conodipine-like"/>
</dbReference>
<dbReference type="Pfam" id="PF09056">
    <property type="entry name" value="Phospholip_A2_3"/>
    <property type="match status" value="1"/>
</dbReference>
<organism evidence="1 2">
    <name type="scientific">Acropora cervicornis</name>
    <name type="common">Staghorn coral</name>
    <dbReference type="NCBI Taxonomy" id="6130"/>
    <lineage>
        <taxon>Eukaryota</taxon>
        <taxon>Metazoa</taxon>
        <taxon>Cnidaria</taxon>
        <taxon>Anthozoa</taxon>
        <taxon>Hexacorallia</taxon>
        <taxon>Scleractinia</taxon>
        <taxon>Astrocoeniina</taxon>
        <taxon>Acroporidae</taxon>
        <taxon>Acropora</taxon>
    </lineage>
</organism>
<reference evidence="1" key="1">
    <citation type="journal article" date="2023" name="G3 (Bethesda)">
        <title>Whole genome assembly and annotation of the endangered Caribbean coral Acropora cervicornis.</title>
        <authorList>
            <person name="Selwyn J.D."/>
            <person name="Vollmer S.V."/>
        </authorList>
    </citation>
    <scope>NUCLEOTIDE SEQUENCE</scope>
    <source>
        <strain evidence="1">K2</strain>
    </source>
</reference>
<dbReference type="AlphaFoldDB" id="A0AAD9UX15"/>
<protein>
    <submittedName>
        <fullName evidence="1">Uncharacterized protein</fullName>
    </submittedName>
</protein>
<keyword evidence="2" id="KW-1185">Reference proteome</keyword>
<dbReference type="EMBL" id="JARQWQ010000080">
    <property type="protein sequence ID" value="KAK2553159.1"/>
    <property type="molecule type" value="Genomic_DNA"/>
</dbReference>
<proteinExistence type="predicted"/>
<dbReference type="Proteomes" id="UP001249851">
    <property type="component" value="Unassembled WGS sequence"/>
</dbReference>
<dbReference type="Gene3D" id="1.20.90.10">
    <property type="entry name" value="Phospholipase A2 domain"/>
    <property type="match status" value="1"/>
</dbReference>
<evidence type="ECO:0000313" key="1">
    <source>
        <dbReference type="EMBL" id="KAK2553159.1"/>
    </source>
</evidence>
<accession>A0AAD9UX15</accession>
<dbReference type="SUPFAM" id="SSF48619">
    <property type="entry name" value="Phospholipase A2, PLA2"/>
    <property type="match status" value="1"/>
</dbReference>
<name>A0AAD9UX15_ACRCE</name>
<dbReference type="GO" id="GO:0004623">
    <property type="term" value="F:phospholipase A2 activity"/>
    <property type="evidence" value="ECO:0007669"/>
    <property type="project" value="InterPro"/>
</dbReference>
<dbReference type="GO" id="GO:0006644">
    <property type="term" value="P:phospholipid metabolic process"/>
    <property type="evidence" value="ECO:0007669"/>
    <property type="project" value="InterPro"/>
</dbReference>
<comment type="caution">
    <text evidence="1">The sequence shown here is derived from an EMBL/GenBank/DDBJ whole genome shotgun (WGS) entry which is preliminary data.</text>
</comment>
<dbReference type="InterPro" id="IPR036444">
    <property type="entry name" value="PLipase_A2_dom_sf"/>
</dbReference>
<sequence length="158" mass="18672">MKQATKPPCLKMSSLAMSLIKRRDFRTDDMRLIILHGFFVMLMSVAIDASCYMKMNGCSVPLGLPFFYKKDFTPACNKHDGQHYRWTRSHCDNSFHRDMKKICSRKSYFKRKLCRKFAKLYFKVTRKAGSPFYEYTSPAWCCPSCVKFFGNPNRRLKR</sequence>
<evidence type="ECO:0000313" key="2">
    <source>
        <dbReference type="Proteomes" id="UP001249851"/>
    </source>
</evidence>
<dbReference type="PANTHER" id="PTHR37687:SF1">
    <property type="entry name" value="AGAP006772-PA"/>
    <property type="match status" value="1"/>
</dbReference>
<dbReference type="GO" id="GO:0050482">
    <property type="term" value="P:arachidonate secretion"/>
    <property type="evidence" value="ECO:0007669"/>
    <property type="project" value="InterPro"/>
</dbReference>
<dbReference type="InterPro" id="IPR015141">
    <property type="entry name" value="PLipase_A2_prok/fun"/>
</dbReference>
<gene>
    <name evidence="1" type="ORF">P5673_025616</name>
</gene>
<dbReference type="PANTHER" id="PTHR37687">
    <property type="entry name" value="AGAP006772-PA"/>
    <property type="match status" value="1"/>
</dbReference>
<reference evidence="1" key="2">
    <citation type="journal article" date="2023" name="Science">
        <title>Genomic signatures of disease resistance in endangered staghorn corals.</title>
        <authorList>
            <person name="Vollmer S.V."/>
            <person name="Selwyn J.D."/>
            <person name="Despard B.A."/>
            <person name="Roesel C.L."/>
        </authorList>
    </citation>
    <scope>NUCLEOTIDE SEQUENCE</scope>
    <source>
        <strain evidence="1">K2</strain>
    </source>
</reference>